<gene>
    <name evidence="1" type="ORF">CARUB_v10027470mg</name>
</gene>
<protein>
    <submittedName>
        <fullName evidence="1">Uncharacterized protein</fullName>
    </submittedName>
</protein>
<keyword evidence="2" id="KW-1185">Reference proteome</keyword>
<accession>R0EZA4</accession>
<dbReference type="AlphaFoldDB" id="R0EZA4"/>
<evidence type="ECO:0000313" key="2">
    <source>
        <dbReference type="Proteomes" id="UP000029121"/>
    </source>
</evidence>
<organism evidence="1 2">
    <name type="scientific">Capsella rubella</name>
    <dbReference type="NCBI Taxonomy" id="81985"/>
    <lineage>
        <taxon>Eukaryota</taxon>
        <taxon>Viridiplantae</taxon>
        <taxon>Streptophyta</taxon>
        <taxon>Embryophyta</taxon>
        <taxon>Tracheophyta</taxon>
        <taxon>Spermatophyta</taxon>
        <taxon>Magnoliopsida</taxon>
        <taxon>eudicotyledons</taxon>
        <taxon>Gunneridae</taxon>
        <taxon>Pentapetalae</taxon>
        <taxon>rosids</taxon>
        <taxon>malvids</taxon>
        <taxon>Brassicales</taxon>
        <taxon>Brassicaceae</taxon>
        <taxon>Camelineae</taxon>
        <taxon>Capsella</taxon>
    </lineage>
</organism>
<name>R0EZA4_9BRAS</name>
<dbReference type="EMBL" id="KB870812">
    <property type="protein sequence ID" value="EOA14301.1"/>
    <property type="molecule type" value="Genomic_DNA"/>
</dbReference>
<proteinExistence type="predicted"/>
<reference evidence="2" key="1">
    <citation type="journal article" date="2013" name="Nat. Genet.">
        <title>The Capsella rubella genome and the genomic consequences of rapid mating system evolution.</title>
        <authorList>
            <person name="Slotte T."/>
            <person name="Hazzouri K.M."/>
            <person name="Agren J.A."/>
            <person name="Koenig D."/>
            <person name="Maumus F."/>
            <person name="Guo Y.L."/>
            <person name="Steige K."/>
            <person name="Platts A.E."/>
            <person name="Escobar J.S."/>
            <person name="Newman L.K."/>
            <person name="Wang W."/>
            <person name="Mandakova T."/>
            <person name="Vello E."/>
            <person name="Smith L.M."/>
            <person name="Henz S.R."/>
            <person name="Steffen J."/>
            <person name="Takuno S."/>
            <person name="Brandvain Y."/>
            <person name="Coop G."/>
            <person name="Andolfatto P."/>
            <person name="Hu T.T."/>
            <person name="Blanchette M."/>
            <person name="Clark R.M."/>
            <person name="Quesneville H."/>
            <person name="Nordborg M."/>
            <person name="Gaut B.S."/>
            <person name="Lysak M.A."/>
            <person name="Jenkins J."/>
            <person name="Grimwood J."/>
            <person name="Chapman J."/>
            <person name="Prochnik S."/>
            <person name="Shu S."/>
            <person name="Rokhsar D."/>
            <person name="Schmutz J."/>
            <person name="Weigel D."/>
            <person name="Wright S.I."/>
        </authorList>
    </citation>
    <scope>NUCLEOTIDE SEQUENCE [LARGE SCALE GENOMIC DNA]</scope>
    <source>
        <strain evidence="2">cv. Monte Gargano</strain>
    </source>
</reference>
<evidence type="ECO:0000313" key="1">
    <source>
        <dbReference type="EMBL" id="EOA14301.1"/>
    </source>
</evidence>
<sequence>MCFGSSLTTQNNHGHNLLQMVRRYFIQELQIKLVCESCDGSCLVCYKVGLWFCFLKKLQTTLLLCCCVVMLGCCYCS</sequence>
<dbReference type="Proteomes" id="UP000029121">
    <property type="component" value="Unassembled WGS sequence"/>
</dbReference>